<dbReference type="AlphaFoldDB" id="A0A437LY79"/>
<sequence length="143" mass="15277">MILRHFTVTIALCLAAAPLAAATSAPKPIMGDWITDGGKSIVRIQGCGANMCGRIVKILKPDPAAPKTDTNNPDPALRARPLAALQILTDFVPDSAKWIGSIYDPRSGRTYKSKASLLPDNTLQVEGCIAFFCQGQVWTRAPS</sequence>
<keyword evidence="4" id="KW-1185">Reference proteome</keyword>
<dbReference type="Proteomes" id="UP000282971">
    <property type="component" value="Unassembled WGS sequence"/>
</dbReference>
<evidence type="ECO:0000313" key="4">
    <source>
        <dbReference type="Proteomes" id="UP000282971"/>
    </source>
</evidence>
<dbReference type="EMBL" id="SACN01000003">
    <property type="protein sequence ID" value="RVT90283.1"/>
    <property type="molecule type" value="Genomic_DNA"/>
</dbReference>
<feature type="signal peptide" evidence="1">
    <location>
        <begin position="1"/>
        <end position="21"/>
    </location>
</feature>
<keyword evidence="1" id="KW-0732">Signal</keyword>
<proteinExistence type="predicted"/>
<feature type="chain" id="PRO_5019542913" evidence="1">
    <location>
        <begin position="22"/>
        <end position="143"/>
    </location>
</feature>
<dbReference type="PANTHER" id="PTHR36919:SF3">
    <property type="entry name" value="BLL5882 PROTEIN"/>
    <property type="match status" value="1"/>
</dbReference>
<evidence type="ECO:0000313" key="3">
    <source>
        <dbReference type="EMBL" id="RVT90283.1"/>
    </source>
</evidence>
<dbReference type="Pfam" id="PF09917">
    <property type="entry name" value="DUF2147"/>
    <property type="match status" value="1"/>
</dbReference>
<accession>A0A437LY79</accession>
<feature type="domain" description="DUF2147" evidence="2">
    <location>
        <begin position="31"/>
        <end position="140"/>
    </location>
</feature>
<reference evidence="3 4" key="1">
    <citation type="submission" date="2019-01" db="EMBL/GenBank/DDBJ databases">
        <authorList>
            <person name="Chen W.-M."/>
        </authorList>
    </citation>
    <scope>NUCLEOTIDE SEQUENCE [LARGE SCALE GENOMIC DNA]</scope>
    <source>
        <strain evidence="3 4">CCP-7</strain>
    </source>
</reference>
<evidence type="ECO:0000256" key="1">
    <source>
        <dbReference type="SAM" id="SignalP"/>
    </source>
</evidence>
<protein>
    <submittedName>
        <fullName evidence="3">DUF2147 domain-containing protein</fullName>
    </submittedName>
</protein>
<comment type="caution">
    <text evidence="3">The sequence shown here is derived from an EMBL/GenBank/DDBJ whole genome shotgun (WGS) entry which is preliminary data.</text>
</comment>
<evidence type="ECO:0000259" key="2">
    <source>
        <dbReference type="Pfam" id="PF09917"/>
    </source>
</evidence>
<name>A0A437LY79_9SPHN</name>
<dbReference type="OrthoDB" id="9811671at2"/>
<dbReference type="PANTHER" id="PTHR36919">
    <property type="entry name" value="BLR1215 PROTEIN"/>
    <property type="match status" value="1"/>
</dbReference>
<organism evidence="3 4">
    <name type="scientific">Sphingomonas crocodyli</name>
    <dbReference type="NCBI Taxonomy" id="1979270"/>
    <lineage>
        <taxon>Bacteria</taxon>
        <taxon>Pseudomonadati</taxon>
        <taxon>Pseudomonadota</taxon>
        <taxon>Alphaproteobacteria</taxon>
        <taxon>Sphingomonadales</taxon>
        <taxon>Sphingomonadaceae</taxon>
        <taxon>Sphingomonas</taxon>
    </lineage>
</organism>
<gene>
    <name evidence="3" type="ORF">EOD43_18570</name>
</gene>
<dbReference type="Gene3D" id="2.40.128.520">
    <property type="match status" value="1"/>
</dbReference>
<dbReference type="InterPro" id="IPR019223">
    <property type="entry name" value="DUF2147"/>
</dbReference>